<evidence type="ECO:0000256" key="4">
    <source>
        <dbReference type="RuleBase" id="RU003719"/>
    </source>
</evidence>
<dbReference type="Pfam" id="PF02826">
    <property type="entry name" value="2-Hacid_dh_C"/>
    <property type="match status" value="1"/>
</dbReference>
<dbReference type="SUPFAM" id="SSF52283">
    <property type="entry name" value="Formate/glycerate dehydrogenase catalytic domain-like"/>
    <property type="match status" value="1"/>
</dbReference>
<evidence type="ECO:0000256" key="1">
    <source>
        <dbReference type="ARBA" id="ARBA00005854"/>
    </source>
</evidence>
<dbReference type="GO" id="GO:0016616">
    <property type="term" value="F:oxidoreductase activity, acting on the CH-OH group of donors, NAD or NADP as acceptor"/>
    <property type="evidence" value="ECO:0007669"/>
    <property type="project" value="InterPro"/>
</dbReference>
<dbReference type="InterPro" id="IPR006140">
    <property type="entry name" value="D-isomer_DH_NAD-bd"/>
</dbReference>
<protein>
    <submittedName>
        <fullName evidence="6">2-hydroxyacid dehydrogenase</fullName>
    </submittedName>
</protein>
<evidence type="ECO:0000313" key="6">
    <source>
        <dbReference type="EMBL" id="QNM13825.1"/>
    </source>
</evidence>
<evidence type="ECO:0000256" key="2">
    <source>
        <dbReference type="ARBA" id="ARBA00023002"/>
    </source>
</evidence>
<dbReference type="Pfam" id="PF00389">
    <property type="entry name" value="2-Hacid_dh"/>
    <property type="match status" value="1"/>
</dbReference>
<feature type="domain" description="S-adenosyl-L-homocysteine hydrolase NAD binding" evidence="5">
    <location>
        <begin position="157"/>
        <end position="314"/>
    </location>
</feature>
<name>A0A7G9GSP3_9FIRM</name>
<reference evidence="6 7" key="1">
    <citation type="submission" date="2020-08" db="EMBL/GenBank/DDBJ databases">
        <authorList>
            <person name="Liu C."/>
            <person name="Sun Q."/>
        </authorList>
    </citation>
    <scope>NUCLEOTIDE SEQUENCE [LARGE SCALE GENOMIC DNA]</scope>
    <source>
        <strain evidence="6 7">NSJ-61</strain>
    </source>
</reference>
<dbReference type="CDD" id="cd12171">
    <property type="entry name" value="2-Hacid_dh_10"/>
    <property type="match status" value="1"/>
</dbReference>
<dbReference type="Gene3D" id="3.40.50.720">
    <property type="entry name" value="NAD(P)-binding Rossmann-like Domain"/>
    <property type="match status" value="2"/>
</dbReference>
<accession>A0A7G9GSP3</accession>
<evidence type="ECO:0000313" key="7">
    <source>
        <dbReference type="Proteomes" id="UP000515856"/>
    </source>
</evidence>
<dbReference type="RefSeq" id="WP_117536343.1">
    <property type="nucleotide sequence ID" value="NZ_CP060636.1"/>
</dbReference>
<evidence type="ECO:0000256" key="3">
    <source>
        <dbReference type="ARBA" id="ARBA00023027"/>
    </source>
</evidence>
<dbReference type="SMART" id="SM00997">
    <property type="entry name" value="AdoHcyase_NAD"/>
    <property type="match status" value="1"/>
</dbReference>
<organism evidence="6 7">
    <name type="scientific">[Eubacterium] hominis</name>
    <dbReference type="NCBI Taxonomy" id="2764325"/>
    <lineage>
        <taxon>Bacteria</taxon>
        <taxon>Bacillati</taxon>
        <taxon>Bacillota</taxon>
        <taxon>Erysipelotrichia</taxon>
        <taxon>Erysipelotrichales</taxon>
        <taxon>Erysipelotrichaceae</taxon>
        <taxon>Amedibacillus</taxon>
    </lineage>
</organism>
<dbReference type="Proteomes" id="UP000515856">
    <property type="component" value="Chromosome"/>
</dbReference>
<dbReference type="InterPro" id="IPR006139">
    <property type="entry name" value="D-isomer_2_OHA_DH_cat_dom"/>
</dbReference>
<keyword evidence="2 4" id="KW-0560">Oxidoreductase</keyword>
<dbReference type="InterPro" id="IPR015878">
    <property type="entry name" value="Ado_hCys_hydrolase_NAD-bd"/>
</dbReference>
<proteinExistence type="inferred from homology"/>
<dbReference type="EMBL" id="CP060636">
    <property type="protein sequence ID" value="QNM13825.1"/>
    <property type="molecule type" value="Genomic_DNA"/>
</dbReference>
<dbReference type="InterPro" id="IPR036291">
    <property type="entry name" value="NAD(P)-bd_dom_sf"/>
</dbReference>
<dbReference type="PANTHER" id="PTHR42789">
    <property type="entry name" value="D-ISOMER SPECIFIC 2-HYDROXYACID DEHYDROGENASE FAMILY PROTEIN (AFU_ORTHOLOGUE AFUA_6G10090)"/>
    <property type="match status" value="1"/>
</dbReference>
<dbReference type="SUPFAM" id="SSF51735">
    <property type="entry name" value="NAD(P)-binding Rossmann-fold domains"/>
    <property type="match status" value="1"/>
</dbReference>
<sequence length="342" mass="37981">MKCVAVGDMFLDEEAFSKVLKPSGLFSSYQGFSWKKDLDRTSTRTLIRNIETLGSEAYTIEGELKEAILDADVIFIHMCPIGKDIIKNASHLKYIVSARGGVENIAVKEAQEKGIKIIHCPMHNAFAVAELTIGLMICETRNVARANYALKNGEWREQYPNTGHILELRSMCVGLIGFGAIGRLVAQRLKVFGSRILIYDPFVAKEEIEALGYEAVDKDTLLKESDIVSLHGRIGPNDPPLIAKAELEKMKPSAYLINTARAVLVNMEDLEEALIHKTIAGAAIDVFPKEPLTKEDRITSIDACTLTNHRGGDTLDSYNRSPELLLEQLKEVLETGKTKYMK</sequence>
<dbReference type="KEGG" id="ehn:H9Q80_07765"/>
<gene>
    <name evidence="6" type="ORF">H9Q80_07765</name>
</gene>
<dbReference type="AlphaFoldDB" id="A0A7G9GSP3"/>
<dbReference type="InterPro" id="IPR050857">
    <property type="entry name" value="D-2-hydroxyacid_DH"/>
</dbReference>
<keyword evidence="3" id="KW-0520">NAD</keyword>
<dbReference type="PANTHER" id="PTHR42789:SF1">
    <property type="entry name" value="D-ISOMER SPECIFIC 2-HYDROXYACID DEHYDROGENASE FAMILY PROTEIN (AFU_ORTHOLOGUE AFUA_6G10090)"/>
    <property type="match status" value="1"/>
</dbReference>
<dbReference type="GO" id="GO:0051287">
    <property type="term" value="F:NAD binding"/>
    <property type="evidence" value="ECO:0007669"/>
    <property type="project" value="InterPro"/>
</dbReference>
<keyword evidence="7" id="KW-1185">Reference proteome</keyword>
<evidence type="ECO:0000259" key="5">
    <source>
        <dbReference type="SMART" id="SM00997"/>
    </source>
</evidence>
<comment type="similarity">
    <text evidence="1 4">Belongs to the D-isomer specific 2-hydroxyacid dehydrogenase family.</text>
</comment>